<proteinExistence type="predicted"/>
<evidence type="ECO:0000313" key="1">
    <source>
        <dbReference type="EMBL" id="QPI18496.1"/>
    </source>
</evidence>
<evidence type="ECO:0000313" key="2">
    <source>
        <dbReference type="Proteomes" id="UP000594422"/>
    </source>
</evidence>
<reference evidence="1 2" key="1">
    <citation type="submission" date="2020-10" db="EMBL/GenBank/DDBJ databases">
        <title>Novel bacteriophages targeting Providencia spp. as potential agents for phage therapy.</title>
        <authorList>
            <person name="Rakov C."/>
            <person name="Alkalay-Oren S."/>
            <person name="Coppenhagen-Glazer S."/>
            <person name="Hazan R."/>
        </authorList>
    </citation>
    <scope>NUCLEOTIDE SEQUENCE [LARGE SCALE GENOMIC DNA]</scope>
</reference>
<sequence length="42" mass="4794">MVKLVLFGAWASVQYLHLLDVRESHYNKCKLGNTTYASHDIA</sequence>
<name>A0A7S9XGP2_9CAUD</name>
<protein>
    <submittedName>
        <fullName evidence="1">Uncharacterized protein</fullName>
    </submittedName>
</protein>
<accession>A0A7S9XGP2</accession>
<organism evidence="1 2">
    <name type="scientific">Providencia phage PSTCR7</name>
    <dbReference type="NCBI Taxonomy" id="2783549"/>
    <lineage>
        <taxon>Viruses</taxon>
        <taxon>Duplodnaviria</taxon>
        <taxon>Heunggongvirae</taxon>
        <taxon>Uroviricota</taxon>
        <taxon>Caudoviricetes</taxon>
        <taxon>Craquatrovirus</taxon>
        <taxon>Craquatrovirus PSTCR7</taxon>
    </lineage>
</organism>
<dbReference type="EMBL" id="MW057861">
    <property type="protein sequence ID" value="QPI18496.1"/>
    <property type="molecule type" value="Genomic_DNA"/>
</dbReference>
<dbReference type="RefSeq" id="YP_010675283.1">
    <property type="nucleotide sequence ID" value="NC_071001.1"/>
</dbReference>
<dbReference type="GeneID" id="77951606"/>
<dbReference type="KEGG" id="vg:77951606"/>
<keyword evidence="2" id="KW-1185">Reference proteome</keyword>
<dbReference type="Proteomes" id="UP000594422">
    <property type="component" value="Segment"/>
</dbReference>